<keyword evidence="3" id="KW-1185">Reference proteome</keyword>
<evidence type="ECO:0000313" key="2">
    <source>
        <dbReference type="EMBL" id="PBL01438.1"/>
    </source>
</evidence>
<evidence type="ECO:0000256" key="1">
    <source>
        <dbReference type="SAM" id="MobiDB-lite"/>
    </source>
</evidence>
<dbReference type="OrthoDB" id="10348167at2759"/>
<dbReference type="EMBL" id="KZ293646">
    <property type="protein sequence ID" value="PBL01438.1"/>
    <property type="molecule type" value="Genomic_DNA"/>
</dbReference>
<name>A0A2H3EKP4_ARMGA</name>
<evidence type="ECO:0000313" key="3">
    <source>
        <dbReference type="Proteomes" id="UP000217790"/>
    </source>
</evidence>
<sequence>MSSHLNGYSATSSKRNVRGTVHNRTDNTAAGPSKLEIIHRALLAPFSHRKADSSEILSDCTYLIALSLTE</sequence>
<feature type="compositionally biased region" description="Polar residues" evidence="1">
    <location>
        <begin position="1"/>
        <end position="14"/>
    </location>
</feature>
<feature type="region of interest" description="Disordered" evidence="1">
    <location>
        <begin position="1"/>
        <end position="32"/>
    </location>
</feature>
<dbReference type="Proteomes" id="UP000217790">
    <property type="component" value="Unassembled WGS sequence"/>
</dbReference>
<accession>A0A2H3EKP4</accession>
<protein>
    <submittedName>
        <fullName evidence="2">Uncharacterized protein</fullName>
    </submittedName>
</protein>
<gene>
    <name evidence="2" type="ORF">ARMGADRAFT_1007455</name>
</gene>
<organism evidence="2 3">
    <name type="scientific">Armillaria gallica</name>
    <name type="common">Bulbous honey fungus</name>
    <name type="synonym">Armillaria bulbosa</name>
    <dbReference type="NCBI Taxonomy" id="47427"/>
    <lineage>
        <taxon>Eukaryota</taxon>
        <taxon>Fungi</taxon>
        <taxon>Dikarya</taxon>
        <taxon>Basidiomycota</taxon>
        <taxon>Agaricomycotina</taxon>
        <taxon>Agaricomycetes</taxon>
        <taxon>Agaricomycetidae</taxon>
        <taxon>Agaricales</taxon>
        <taxon>Marasmiineae</taxon>
        <taxon>Physalacriaceae</taxon>
        <taxon>Armillaria</taxon>
    </lineage>
</organism>
<dbReference type="AlphaFoldDB" id="A0A2H3EKP4"/>
<dbReference type="InParanoid" id="A0A2H3EKP4"/>
<proteinExistence type="predicted"/>
<reference evidence="3" key="1">
    <citation type="journal article" date="2017" name="Nat. Ecol. Evol.">
        <title>Genome expansion and lineage-specific genetic innovations in the forest pathogenic fungi Armillaria.</title>
        <authorList>
            <person name="Sipos G."/>
            <person name="Prasanna A.N."/>
            <person name="Walter M.C."/>
            <person name="O'Connor E."/>
            <person name="Balint B."/>
            <person name="Krizsan K."/>
            <person name="Kiss B."/>
            <person name="Hess J."/>
            <person name="Varga T."/>
            <person name="Slot J."/>
            <person name="Riley R."/>
            <person name="Boka B."/>
            <person name="Rigling D."/>
            <person name="Barry K."/>
            <person name="Lee J."/>
            <person name="Mihaltcheva S."/>
            <person name="LaButti K."/>
            <person name="Lipzen A."/>
            <person name="Waldron R."/>
            <person name="Moloney N.M."/>
            <person name="Sperisen C."/>
            <person name="Kredics L."/>
            <person name="Vagvoelgyi C."/>
            <person name="Patrignani A."/>
            <person name="Fitzpatrick D."/>
            <person name="Nagy I."/>
            <person name="Doyle S."/>
            <person name="Anderson J.B."/>
            <person name="Grigoriev I.V."/>
            <person name="Gueldener U."/>
            <person name="Muensterkoetter M."/>
            <person name="Nagy L.G."/>
        </authorList>
    </citation>
    <scope>NUCLEOTIDE SEQUENCE [LARGE SCALE GENOMIC DNA]</scope>
    <source>
        <strain evidence="3">Ar21-2</strain>
    </source>
</reference>